<gene>
    <name evidence="2" type="ordered locus">NEQ362</name>
</gene>
<evidence type="ECO:0000313" key="2">
    <source>
        <dbReference type="EMBL" id="AAR39211.1"/>
    </source>
</evidence>
<reference evidence="2 3" key="1">
    <citation type="journal article" date="2003" name="Proc. Natl. Acad. Sci. U.S.A.">
        <title>The genome of Nanoarchaeum equitans: insights into early archaeal evolution and derived parasitism.</title>
        <authorList>
            <person name="Waters E."/>
            <person name="Hohn M.J."/>
            <person name="Ahel I."/>
            <person name="Graham D.E."/>
            <person name="Adams M.D."/>
            <person name="Barnstead M."/>
            <person name="Beeson K.Y."/>
            <person name="Bibbs L."/>
            <person name="Bolanos R."/>
            <person name="Keller M."/>
            <person name="Kretz K."/>
            <person name="Lin X."/>
            <person name="Mathur E."/>
            <person name="Ni J."/>
            <person name="Podar M."/>
            <person name="Richardson T."/>
            <person name="Sutton G.G."/>
            <person name="Simon M."/>
            <person name="Soll D."/>
            <person name="Stetter K.O."/>
            <person name="Short J.M."/>
            <person name="Noordewier M."/>
        </authorList>
    </citation>
    <scope>NUCLEOTIDE SEQUENCE [LARGE SCALE GENOMIC DNA]</scope>
    <source>
        <strain evidence="2 3">Kin4-M</strain>
    </source>
</reference>
<dbReference type="STRING" id="228908.NEQ362"/>
<dbReference type="EnsemblBacteria" id="AAR39211">
    <property type="protein sequence ID" value="AAR39211"/>
    <property type="gene ID" value="NEQ362"/>
</dbReference>
<dbReference type="KEGG" id="neq:NEQ362"/>
<name>Q74MD0_NANEQ</name>
<sequence>MDPEKTAIVYKFAQQVYEKLGILLKAVILFGSAAEEKDKEQSDLDVLLILDDLATDWEMVKPVIEKYLDSLLKKEEFSKIHLNAVTLSFFWRAIIKRDPIAINIIRVGIPIFDSGFFSPLKKLLSTGLLGPTRETILDYANKVEYDYGSYLGYKIKALEFLYWVFTHSAQAAIMLLYNEIPPPKYVPMYLKKMENEKIIPKPYAKWYEEIYSLIKKISHGEITNFDSCLLDKWEKRAKTFAKKMEEIISKNLKKAL</sequence>
<proteinExistence type="predicted"/>
<dbReference type="SUPFAM" id="SSF81301">
    <property type="entry name" value="Nucleotidyltransferase"/>
    <property type="match status" value="1"/>
</dbReference>
<dbReference type="InterPro" id="IPR043519">
    <property type="entry name" value="NT_sf"/>
</dbReference>
<evidence type="ECO:0000259" key="1">
    <source>
        <dbReference type="Pfam" id="PF18765"/>
    </source>
</evidence>
<protein>
    <submittedName>
        <fullName evidence="2">NEQ362</fullName>
    </submittedName>
</protein>
<dbReference type="Gene3D" id="3.30.460.10">
    <property type="entry name" value="Beta Polymerase, domain 2"/>
    <property type="match status" value="1"/>
</dbReference>
<dbReference type="AlphaFoldDB" id="Q74MD0"/>
<dbReference type="Proteomes" id="UP000000578">
    <property type="component" value="Chromosome"/>
</dbReference>
<evidence type="ECO:0000313" key="3">
    <source>
        <dbReference type="Proteomes" id="UP000000578"/>
    </source>
</evidence>
<organism evidence="2 3">
    <name type="scientific">Nanoarchaeum equitans (strain Kin4-M)</name>
    <dbReference type="NCBI Taxonomy" id="228908"/>
    <lineage>
        <taxon>Archaea</taxon>
        <taxon>Nanobdellota</taxon>
        <taxon>Candidatus Nanoarchaeia</taxon>
        <taxon>Nanoarchaeales</taxon>
        <taxon>Nanoarchaeaceae</taxon>
        <taxon>Nanoarchaeum</taxon>
    </lineage>
</organism>
<dbReference type="BioCyc" id="NEQU228908:GJB6-388-MONOMER"/>
<accession>Q74MD0</accession>
<keyword evidence="3" id="KW-1185">Reference proteome</keyword>
<dbReference type="EMBL" id="AE017199">
    <property type="protein sequence ID" value="AAR39211.1"/>
    <property type="molecule type" value="Genomic_DNA"/>
</dbReference>
<feature type="domain" description="Polymerase beta nucleotidyltransferase" evidence="1">
    <location>
        <begin position="25"/>
        <end position="95"/>
    </location>
</feature>
<dbReference type="InterPro" id="IPR041633">
    <property type="entry name" value="Polbeta"/>
</dbReference>
<dbReference type="PATRIC" id="fig|228908.8.peg.372"/>
<dbReference type="Pfam" id="PF18765">
    <property type="entry name" value="Polbeta"/>
    <property type="match status" value="1"/>
</dbReference>
<dbReference type="HOGENOM" id="CLU_1067934_0_0_2"/>